<feature type="signal peptide" evidence="4">
    <location>
        <begin position="1"/>
        <end position="22"/>
    </location>
</feature>
<name>A0ABQ8FBY9_9FUNG</name>
<protein>
    <submittedName>
        <fullName evidence="5">Uncharacterized protein</fullName>
    </submittedName>
</protein>
<keyword evidence="2" id="KW-0964">Secreted</keyword>
<keyword evidence="3" id="KW-0325">Glycoprotein</keyword>
<reference evidence="5 6" key="1">
    <citation type="submission" date="2021-02" db="EMBL/GenBank/DDBJ databases">
        <title>Variation within the Batrachochytrium salamandrivorans European outbreak.</title>
        <authorList>
            <person name="Kelly M."/>
            <person name="Pasmans F."/>
            <person name="Shea T.P."/>
            <person name="Munoz J.F."/>
            <person name="Carranza S."/>
            <person name="Cuomo C.A."/>
            <person name="Martel A."/>
        </authorList>
    </citation>
    <scope>NUCLEOTIDE SEQUENCE [LARGE SCALE GENOMIC DNA]</scope>
    <source>
        <strain evidence="5 6">AMFP18/2</strain>
    </source>
</reference>
<accession>A0ABQ8FBY9</accession>
<sequence>MRLSTYVLSLLNVIGLVIYTRADITHQISITMAVDNVYKLTIDGYDIDELAPPITSNSWQNVVTYNKNVSGEGPWLIGIKESNYGDVSGLFAVVSFDGVPYSATGKPNNKFRMTPTTPADGWETDLDFADSSWFTQTYNSCNDYDSRWSTLFQNFRNVTDGEIAYAMWYPNCQNTGSDILPKDMYFRFVVDYAKPMLPITELNPVAAHVLSITMAVDSYYDLMLDGLYASVVRGLNGTPNITTWSKIVYGEGPWLISVQGYNTGSFAGLFAVASLNGIPYSTTATPNSLFRMTPDTPAVGWNTSVHFPDNDWYTQTFDSCVPFNVNWNSLFRNLDVRTGIQIARSMWYPSCINTGTKDSPTTMYFRLLVSPPKSPPIYSVVNPVPAHLVEVTMAVADAYDLFIDGQAGFVPLGTNSWQNVITYTKIVFGDGPWLLSVHSYGIGDAAGLFAVVTLDGMPYSTTGTPNNKFRMYPDTPEAGWRTSLSFPDQEWFTQIDDTCSDYNDKWSVILDPLNARTGGQMAHAMWYPDCHNTGTIASPKDMYFRLKINGPNSAVKPAQMNPVVNHLLAITIAMDDYYDLTVDGLSTSVSFNSTGEISVTTWTKTVLGQGPWLVSIRGYDVGDFAGLFAMVSLDGVPFSTTATPNSLFRMTPTSPKSGWDSDPYFPDGDWYTQTHDTCSMYADYWSALLPALDAHTGSETARSMWYPNCTNVGSPHAPKSMYFRLRVDQPITTVVNTAPSPTTTLHSAVAKPTQNQTPTGFSPSGVPADTIHSRFRVVNDVSPGLKIMHY</sequence>
<evidence type="ECO:0000313" key="5">
    <source>
        <dbReference type="EMBL" id="KAH6595354.1"/>
    </source>
</evidence>
<feature type="chain" id="PRO_5046577092" evidence="4">
    <location>
        <begin position="23"/>
        <end position="790"/>
    </location>
</feature>
<dbReference type="Gene3D" id="2.60.120.260">
    <property type="entry name" value="Galactose-binding domain-like"/>
    <property type="match status" value="1"/>
</dbReference>
<dbReference type="PANTHER" id="PTHR14093:SF21">
    <property type="entry name" value="EXPRESSED PROTEIN"/>
    <property type="match status" value="1"/>
</dbReference>
<evidence type="ECO:0000256" key="4">
    <source>
        <dbReference type="SAM" id="SignalP"/>
    </source>
</evidence>
<gene>
    <name evidence="5" type="ORF">BASA50_005873</name>
</gene>
<proteinExistence type="predicted"/>
<keyword evidence="4" id="KW-0732">Signal</keyword>
<evidence type="ECO:0000313" key="6">
    <source>
        <dbReference type="Proteomes" id="UP001648503"/>
    </source>
</evidence>
<organism evidence="5 6">
    <name type="scientific">Batrachochytrium salamandrivorans</name>
    <dbReference type="NCBI Taxonomy" id="1357716"/>
    <lineage>
        <taxon>Eukaryota</taxon>
        <taxon>Fungi</taxon>
        <taxon>Fungi incertae sedis</taxon>
        <taxon>Chytridiomycota</taxon>
        <taxon>Chytridiomycota incertae sedis</taxon>
        <taxon>Chytridiomycetes</taxon>
        <taxon>Rhizophydiales</taxon>
        <taxon>Rhizophydiales incertae sedis</taxon>
        <taxon>Batrachochytrium</taxon>
    </lineage>
</organism>
<dbReference type="PANTHER" id="PTHR14093">
    <property type="entry name" value="HLA CLASS II GAMMA CHAIN"/>
    <property type="match status" value="1"/>
</dbReference>
<evidence type="ECO:0000256" key="3">
    <source>
        <dbReference type="ARBA" id="ARBA00023180"/>
    </source>
</evidence>
<dbReference type="InterPro" id="IPR052001">
    <property type="entry name" value="MHC-II_Gamma/Thyroglobulin"/>
</dbReference>
<comment type="caution">
    <text evidence="5">The sequence shown here is derived from an EMBL/GenBank/DDBJ whole genome shotgun (WGS) entry which is preliminary data.</text>
</comment>
<dbReference type="EMBL" id="JAFCIX010000310">
    <property type="protein sequence ID" value="KAH6595354.1"/>
    <property type="molecule type" value="Genomic_DNA"/>
</dbReference>
<evidence type="ECO:0000256" key="1">
    <source>
        <dbReference type="ARBA" id="ARBA00004613"/>
    </source>
</evidence>
<comment type="subcellular location">
    <subcellularLocation>
        <location evidence="1">Secreted</location>
    </subcellularLocation>
</comment>
<evidence type="ECO:0000256" key="2">
    <source>
        <dbReference type="ARBA" id="ARBA00022525"/>
    </source>
</evidence>
<keyword evidence="6" id="KW-1185">Reference proteome</keyword>
<dbReference type="Proteomes" id="UP001648503">
    <property type="component" value="Unassembled WGS sequence"/>
</dbReference>